<keyword evidence="4" id="KW-0648">Protein biosynthesis</keyword>
<dbReference type="SUPFAM" id="SSF89095">
    <property type="entry name" value="GatB/YqeY motif"/>
    <property type="match status" value="1"/>
</dbReference>
<dbReference type="EMBL" id="CAFBNK010000010">
    <property type="protein sequence ID" value="CAB4941830.1"/>
    <property type="molecule type" value="Genomic_DNA"/>
</dbReference>
<dbReference type="AlphaFoldDB" id="A0A6J7JF26"/>
<organism evidence="6">
    <name type="scientific">freshwater metagenome</name>
    <dbReference type="NCBI Taxonomy" id="449393"/>
    <lineage>
        <taxon>unclassified sequences</taxon>
        <taxon>metagenomes</taxon>
        <taxon>ecological metagenomes</taxon>
    </lineage>
</organism>
<dbReference type="Pfam" id="PF02637">
    <property type="entry name" value="GatB_Yqey"/>
    <property type="match status" value="1"/>
</dbReference>
<dbReference type="GO" id="GO:0005524">
    <property type="term" value="F:ATP binding"/>
    <property type="evidence" value="ECO:0007669"/>
    <property type="project" value="UniProtKB-KW"/>
</dbReference>
<dbReference type="GO" id="GO:0016884">
    <property type="term" value="F:carbon-nitrogen ligase activity, with glutamine as amido-N-donor"/>
    <property type="evidence" value="ECO:0007669"/>
    <property type="project" value="InterPro"/>
</dbReference>
<dbReference type="Gene3D" id="1.10.10.410">
    <property type="match status" value="1"/>
</dbReference>
<keyword evidence="1" id="KW-0436">Ligase</keyword>
<protein>
    <submittedName>
        <fullName evidence="6">Unannotated protein</fullName>
    </submittedName>
</protein>
<evidence type="ECO:0000259" key="5">
    <source>
        <dbReference type="Pfam" id="PF02637"/>
    </source>
</evidence>
<gene>
    <name evidence="6" type="ORF">UFOPK3786_00127</name>
</gene>
<sequence>MAKRGIKVVNDDGALMAAIEKVCAEQAETADKVRNGHVPAAGALIGAVMKETKGQADAARVRELLLGHLGQAVN</sequence>
<evidence type="ECO:0000256" key="3">
    <source>
        <dbReference type="ARBA" id="ARBA00022840"/>
    </source>
</evidence>
<keyword evidence="3" id="KW-0067">ATP-binding</keyword>
<dbReference type="InterPro" id="IPR018027">
    <property type="entry name" value="Asn/Gln_amidotransferase"/>
</dbReference>
<name>A0A6J7JF26_9ZZZZ</name>
<proteinExistence type="predicted"/>
<dbReference type="GO" id="GO:0006412">
    <property type="term" value="P:translation"/>
    <property type="evidence" value="ECO:0007669"/>
    <property type="project" value="UniProtKB-KW"/>
</dbReference>
<evidence type="ECO:0000256" key="2">
    <source>
        <dbReference type="ARBA" id="ARBA00022741"/>
    </source>
</evidence>
<dbReference type="InterPro" id="IPR003789">
    <property type="entry name" value="Asn/Gln_tRNA_amidoTrase-B-like"/>
</dbReference>
<reference evidence="6" key="1">
    <citation type="submission" date="2020-05" db="EMBL/GenBank/DDBJ databases">
        <authorList>
            <person name="Chiriac C."/>
            <person name="Salcher M."/>
            <person name="Ghai R."/>
            <person name="Kavagutti S V."/>
        </authorList>
    </citation>
    <scope>NUCLEOTIDE SEQUENCE</scope>
</reference>
<evidence type="ECO:0000256" key="4">
    <source>
        <dbReference type="ARBA" id="ARBA00022917"/>
    </source>
</evidence>
<accession>A0A6J7JF26</accession>
<keyword evidence="2" id="KW-0547">Nucleotide-binding</keyword>
<evidence type="ECO:0000313" key="6">
    <source>
        <dbReference type="EMBL" id="CAB4941830.1"/>
    </source>
</evidence>
<evidence type="ECO:0000256" key="1">
    <source>
        <dbReference type="ARBA" id="ARBA00022598"/>
    </source>
</evidence>
<feature type="domain" description="Asn/Gln amidotransferase" evidence="5">
    <location>
        <begin position="2"/>
        <end position="68"/>
    </location>
</feature>
<dbReference type="InterPro" id="IPR023168">
    <property type="entry name" value="GatB_Yqey_C_2"/>
</dbReference>